<dbReference type="GO" id="GO:0004674">
    <property type="term" value="F:protein serine/threonine kinase activity"/>
    <property type="evidence" value="ECO:0007669"/>
    <property type="project" value="TreeGrafter"/>
</dbReference>
<dbReference type="Pfam" id="PF07804">
    <property type="entry name" value="HipA_C"/>
    <property type="match status" value="1"/>
</dbReference>
<proteinExistence type="inferred from homology"/>
<dbReference type="EMBL" id="WFKJ01000056">
    <property type="protein sequence ID" value="KAB7887914.1"/>
    <property type="molecule type" value="Genomic_DNA"/>
</dbReference>
<evidence type="ECO:0000313" key="8">
    <source>
        <dbReference type="Proteomes" id="UP000461010"/>
    </source>
</evidence>
<dbReference type="AlphaFoldDB" id="A0A6L4WPI8"/>
<protein>
    <recommendedName>
        <fullName evidence="10">Type II toxin-antitoxin system HipA family toxin</fullName>
    </recommendedName>
</protein>
<name>A0A6L4WPI8_9BACT</name>
<feature type="domain" description="HipA N-terminal subdomain 1" evidence="5">
    <location>
        <begin position="3"/>
        <end position="112"/>
    </location>
</feature>
<reference evidence="8 9" key="1">
    <citation type="submission" date="2019-10" db="EMBL/GenBank/DDBJ databases">
        <title>Poseidonibacter ostreae sp. nov., isolated from the gut of the Ostrea denselamellosa.</title>
        <authorList>
            <person name="Choi A."/>
        </authorList>
    </citation>
    <scope>NUCLEOTIDE SEQUENCE [LARGE SCALE GENOMIC DNA]</scope>
    <source>
        <strain evidence="6 9">SJOD-M-33</strain>
        <strain evidence="7 8">SJOD-M-5</strain>
    </source>
</reference>
<comment type="caution">
    <text evidence="6">The sequence shown here is derived from an EMBL/GenBank/DDBJ whole genome shotgun (WGS) entry which is preliminary data.</text>
</comment>
<dbReference type="RefSeq" id="WP_152191903.1">
    <property type="nucleotide sequence ID" value="NZ_WFKI01000037.1"/>
</dbReference>
<comment type="similarity">
    <text evidence="1">Belongs to the HipA Ser/Thr kinase family.</text>
</comment>
<organism evidence="6 9">
    <name type="scientific">Poseidonibacter ostreae</name>
    <dbReference type="NCBI Taxonomy" id="2654171"/>
    <lineage>
        <taxon>Bacteria</taxon>
        <taxon>Pseudomonadati</taxon>
        <taxon>Campylobacterota</taxon>
        <taxon>Epsilonproteobacteria</taxon>
        <taxon>Campylobacterales</taxon>
        <taxon>Arcobacteraceae</taxon>
        <taxon>Poseidonibacter</taxon>
    </lineage>
</organism>
<dbReference type="PANTHER" id="PTHR37419">
    <property type="entry name" value="SERINE/THREONINE-PROTEIN KINASE TOXIN HIPA"/>
    <property type="match status" value="1"/>
</dbReference>
<evidence type="ECO:0000313" key="6">
    <source>
        <dbReference type="EMBL" id="KAB7885716.1"/>
    </source>
</evidence>
<dbReference type="InterPro" id="IPR012893">
    <property type="entry name" value="HipA-like_C"/>
</dbReference>
<dbReference type="Proteomes" id="UP000461010">
    <property type="component" value="Unassembled WGS sequence"/>
</dbReference>
<evidence type="ECO:0000259" key="4">
    <source>
        <dbReference type="Pfam" id="PF07804"/>
    </source>
</evidence>
<dbReference type="PANTHER" id="PTHR37419:SF8">
    <property type="entry name" value="TOXIN YJJJ"/>
    <property type="match status" value="1"/>
</dbReference>
<keyword evidence="8" id="KW-1185">Reference proteome</keyword>
<gene>
    <name evidence="7" type="ORF">GBG18_13565</name>
    <name evidence="6" type="ORF">GBG19_13520</name>
</gene>
<dbReference type="Proteomes" id="UP000472839">
    <property type="component" value="Unassembled WGS sequence"/>
</dbReference>
<evidence type="ECO:0000256" key="3">
    <source>
        <dbReference type="ARBA" id="ARBA00022777"/>
    </source>
</evidence>
<feature type="domain" description="HipA-like C-terminal" evidence="4">
    <location>
        <begin position="155"/>
        <end position="382"/>
    </location>
</feature>
<keyword evidence="3" id="KW-0418">Kinase</keyword>
<dbReference type="Pfam" id="PF13657">
    <property type="entry name" value="Couple_hipA"/>
    <property type="match status" value="1"/>
</dbReference>
<evidence type="ECO:0000256" key="2">
    <source>
        <dbReference type="ARBA" id="ARBA00022679"/>
    </source>
</evidence>
<evidence type="ECO:0000259" key="5">
    <source>
        <dbReference type="Pfam" id="PF13657"/>
    </source>
</evidence>
<keyword evidence="2" id="KW-0808">Transferase</keyword>
<accession>A0A6L4WPI8</accession>
<evidence type="ECO:0008006" key="10">
    <source>
        <dbReference type="Google" id="ProtNLM"/>
    </source>
</evidence>
<dbReference type="InterPro" id="IPR052028">
    <property type="entry name" value="HipA_Ser/Thr_kinase"/>
</dbReference>
<dbReference type="GO" id="GO:0005829">
    <property type="term" value="C:cytosol"/>
    <property type="evidence" value="ECO:0007669"/>
    <property type="project" value="TreeGrafter"/>
</dbReference>
<evidence type="ECO:0000256" key="1">
    <source>
        <dbReference type="ARBA" id="ARBA00010164"/>
    </source>
</evidence>
<dbReference type="EMBL" id="WFKK01000052">
    <property type="protein sequence ID" value="KAB7885716.1"/>
    <property type="molecule type" value="Genomic_DNA"/>
</dbReference>
<dbReference type="InterPro" id="IPR017508">
    <property type="entry name" value="HipA_N1"/>
</dbReference>
<evidence type="ECO:0000313" key="9">
    <source>
        <dbReference type="Proteomes" id="UP000472839"/>
    </source>
</evidence>
<sequence length="411" mass="47140">MELKVKIYGEIVGYLAEDKNNNISFEYEDDFLKNDLEISPIKLKKSTTGIYHNSDDTYFGGLAGVFHDSLPDKFGNAIIEQYFADKGIERNELSLLQKLAYVGVNSMGALEYIPSEKTEEVKVALEIRELVDAARDVINGTAKHVIPELMESGASAGGARAKAIIAWNKKTGEIRSGREIVKKDFEHYIFKFDGTNDNRKAEEYTRIEYIYMKIAKTCGLNVSEVELFKEREYNHLAVKRFDRIGEKKVHMHSLCGITHIDFNKPGIFSYEDYLRTVQAITNSDEQIQLAIMHMIFNIISRNQDDHAKNFSFLMDEHGNWVNSPVYDLTYSNGSGYTSSHQLSLNGKRKNINRADILKVCELFGYKEEVIDMIIDVMVKTFSKRFVDYCAELNISDERRDKILSEMNKLEK</sequence>
<evidence type="ECO:0000313" key="7">
    <source>
        <dbReference type="EMBL" id="KAB7887914.1"/>
    </source>
</evidence>